<evidence type="ECO:0000256" key="8">
    <source>
        <dbReference type="PROSITE-ProRule" id="PRU10141"/>
    </source>
</evidence>
<feature type="binding site" evidence="8">
    <location>
        <position position="38"/>
    </location>
    <ligand>
        <name>ATP</name>
        <dbReference type="ChEBI" id="CHEBI:30616"/>
    </ligand>
</feature>
<keyword evidence="3" id="KW-0808">Transferase</keyword>
<evidence type="ECO:0000256" key="3">
    <source>
        <dbReference type="ARBA" id="ARBA00022679"/>
    </source>
</evidence>
<dbReference type="OrthoDB" id="105170at2"/>
<keyword evidence="5 11" id="KW-0418">Kinase</keyword>
<feature type="transmembrane region" description="Helical" evidence="9">
    <location>
        <begin position="303"/>
        <end position="323"/>
    </location>
</feature>
<feature type="repeat" description="TPR" evidence="7">
    <location>
        <begin position="593"/>
        <end position="626"/>
    </location>
</feature>
<keyword evidence="9" id="KW-0812">Transmembrane</keyword>
<dbReference type="HOGENOM" id="CLU_013589_0_0_0"/>
<evidence type="ECO:0000313" key="11">
    <source>
        <dbReference type="EMBL" id="ABF42089.1"/>
    </source>
</evidence>
<dbReference type="eggNOG" id="COG0457">
    <property type="taxonomic scope" value="Bacteria"/>
</dbReference>
<dbReference type="PANTHER" id="PTHR43289">
    <property type="entry name" value="MITOGEN-ACTIVATED PROTEIN KINASE KINASE KINASE 20-RELATED"/>
    <property type="match status" value="1"/>
</dbReference>
<gene>
    <name evidence="11" type="ordered locus">Acid345_3088</name>
</gene>
<dbReference type="GO" id="GO:0005524">
    <property type="term" value="F:ATP binding"/>
    <property type="evidence" value="ECO:0007669"/>
    <property type="project" value="UniProtKB-UniRule"/>
</dbReference>
<dbReference type="Pfam" id="PF00069">
    <property type="entry name" value="Pkinase"/>
    <property type="match status" value="1"/>
</dbReference>
<dbReference type="CDD" id="cd14014">
    <property type="entry name" value="STKc_PknB_like"/>
    <property type="match status" value="1"/>
</dbReference>
<dbReference type="AlphaFoldDB" id="Q1IM11"/>
<evidence type="ECO:0000256" key="7">
    <source>
        <dbReference type="PROSITE-ProRule" id="PRU00339"/>
    </source>
</evidence>
<keyword evidence="6 8" id="KW-0067">ATP-binding</keyword>
<evidence type="ECO:0000256" key="2">
    <source>
        <dbReference type="ARBA" id="ARBA00022527"/>
    </source>
</evidence>
<keyword evidence="4 8" id="KW-0547">Nucleotide-binding</keyword>
<dbReference type="FunFam" id="1.10.510.10:FF:000021">
    <property type="entry name" value="Serine/threonine protein kinase"/>
    <property type="match status" value="1"/>
</dbReference>
<dbReference type="SUPFAM" id="SSF48452">
    <property type="entry name" value="TPR-like"/>
    <property type="match status" value="2"/>
</dbReference>
<dbReference type="InterPro" id="IPR011990">
    <property type="entry name" value="TPR-like_helical_dom_sf"/>
</dbReference>
<evidence type="ECO:0000256" key="9">
    <source>
        <dbReference type="SAM" id="Phobius"/>
    </source>
</evidence>
<dbReference type="EC" id="2.7.11.1" evidence="1"/>
<dbReference type="KEGG" id="aba:Acid345_3088"/>
<feature type="domain" description="Protein kinase" evidence="10">
    <location>
        <begin position="9"/>
        <end position="276"/>
    </location>
</feature>
<organism evidence="11 12">
    <name type="scientific">Koribacter versatilis (strain Ellin345)</name>
    <dbReference type="NCBI Taxonomy" id="204669"/>
    <lineage>
        <taxon>Bacteria</taxon>
        <taxon>Pseudomonadati</taxon>
        <taxon>Acidobacteriota</taxon>
        <taxon>Terriglobia</taxon>
        <taxon>Terriglobales</taxon>
        <taxon>Candidatus Korobacteraceae</taxon>
        <taxon>Candidatus Korobacter</taxon>
    </lineage>
</organism>
<dbReference type="Gene3D" id="1.25.40.10">
    <property type="entry name" value="Tetratricopeptide repeat domain"/>
    <property type="match status" value="3"/>
</dbReference>
<name>Q1IM11_KORVE</name>
<evidence type="ECO:0000256" key="6">
    <source>
        <dbReference type="ARBA" id="ARBA00022840"/>
    </source>
</evidence>
<dbReference type="EMBL" id="CP000360">
    <property type="protein sequence ID" value="ABF42089.1"/>
    <property type="molecule type" value="Genomic_DNA"/>
</dbReference>
<protein>
    <recommendedName>
        <fullName evidence="1">non-specific serine/threonine protein kinase</fullName>
        <ecNumber evidence="1">2.7.11.1</ecNumber>
    </recommendedName>
</protein>
<dbReference type="InterPro" id="IPR000719">
    <property type="entry name" value="Prot_kinase_dom"/>
</dbReference>
<dbReference type="Proteomes" id="UP000002432">
    <property type="component" value="Chromosome"/>
</dbReference>
<dbReference type="Gene3D" id="1.10.510.10">
    <property type="entry name" value="Transferase(Phosphotransferase) domain 1"/>
    <property type="match status" value="1"/>
</dbReference>
<dbReference type="InterPro" id="IPR019734">
    <property type="entry name" value="TPR_rpt"/>
</dbReference>
<dbReference type="SMART" id="SM00220">
    <property type="entry name" value="S_TKc"/>
    <property type="match status" value="1"/>
</dbReference>
<dbReference type="InterPro" id="IPR008271">
    <property type="entry name" value="Ser/Thr_kinase_AS"/>
</dbReference>
<dbReference type="Pfam" id="PF13432">
    <property type="entry name" value="TPR_16"/>
    <property type="match status" value="1"/>
</dbReference>
<reference evidence="11 12" key="1">
    <citation type="journal article" date="2009" name="Appl. Environ. Microbiol.">
        <title>Three genomes from the phylum Acidobacteria provide insight into the lifestyles of these microorganisms in soils.</title>
        <authorList>
            <person name="Ward N.L."/>
            <person name="Challacombe J.F."/>
            <person name="Janssen P.H."/>
            <person name="Henrissat B."/>
            <person name="Coutinho P.M."/>
            <person name="Wu M."/>
            <person name="Xie G."/>
            <person name="Haft D.H."/>
            <person name="Sait M."/>
            <person name="Badger J."/>
            <person name="Barabote R.D."/>
            <person name="Bradley B."/>
            <person name="Brettin T.S."/>
            <person name="Brinkac L.M."/>
            <person name="Bruce D."/>
            <person name="Creasy T."/>
            <person name="Daugherty S.C."/>
            <person name="Davidsen T.M."/>
            <person name="DeBoy R.T."/>
            <person name="Detter J.C."/>
            <person name="Dodson R.J."/>
            <person name="Durkin A.S."/>
            <person name="Ganapathy A."/>
            <person name="Gwinn-Giglio M."/>
            <person name="Han C.S."/>
            <person name="Khouri H."/>
            <person name="Kiss H."/>
            <person name="Kothari S.P."/>
            <person name="Madupu R."/>
            <person name="Nelson K.E."/>
            <person name="Nelson W.C."/>
            <person name="Paulsen I."/>
            <person name="Penn K."/>
            <person name="Ren Q."/>
            <person name="Rosovitz M.J."/>
            <person name="Selengut J.D."/>
            <person name="Shrivastava S."/>
            <person name="Sullivan S.A."/>
            <person name="Tapia R."/>
            <person name="Thompson L.S."/>
            <person name="Watkins K.L."/>
            <person name="Yang Q."/>
            <person name="Yu C."/>
            <person name="Zafar N."/>
            <person name="Zhou L."/>
            <person name="Kuske C.R."/>
        </authorList>
    </citation>
    <scope>NUCLEOTIDE SEQUENCE [LARGE SCALE GENOMIC DNA]</scope>
    <source>
        <strain evidence="11 12">Ellin345</strain>
    </source>
</reference>
<dbReference type="InterPro" id="IPR017441">
    <property type="entry name" value="Protein_kinase_ATP_BS"/>
</dbReference>
<dbReference type="eggNOG" id="COG0515">
    <property type="taxonomic scope" value="Bacteria"/>
</dbReference>
<proteinExistence type="predicted"/>
<keyword evidence="9" id="KW-1133">Transmembrane helix</keyword>
<keyword evidence="12" id="KW-1185">Reference proteome</keyword>
<dbReference type="SUPFAM" id="SSF56112">
    <property type="entry name" value="Protein kinase-like (PK-like)"/>
    <property type="match status" value="1"/>
</dbReference>
<dbReference type="PANTHER" id="PTHR43289:SF6">
    <property type="entry name" value="SERINE_THREONINE-PROTEIN KINASE NEKL-3"/>
    <property type="match status" value="1"/>
</dbReference>
<sequence>MEGLSIAHYQVLEEIGSGGMGVVYKAQDTRLGRFVALKFLPEEFANNPEVLARFRREAQASSALNDPNICTVHDIVDYEGRTFIVMEYLEGANVRERIKERGPFAIEEFFRIAISITEGLADAHRHGILHRDIKPANIFITDRGRVKILDFGLAKMGIQQLGTNTGDDDDATKTRGWAFGTVAYMSPEQALGKPLDQRSDIFSLGTVFFEMLAGITPFEGETTGTVFLAVVQNTPVIPVQEIPNTPAGLKRIVGKCLEKDREKRYQSMAELRDDLVRVQQDPEAEPVVAPDPHARVANKSGSFTLTLVVAMIAAVLIVAVLFLRYRSSSGLHSQDKIVIGDLANLTGDATFDRTLRPALVVSLAQSPFFKIATDREMTDTLKRMEKPPDTAYSRDVTREICIRNGGKAFLSGSIRQDRERYAVMLEGVGCSDSKVIATATTAAKDSNGVIAALGSAAEQLRKKMGESLPSLQQFDKALPDATTASLPALQALAAGALATRQTSSVAAIPYLQRAVELDPNFASAYFSLGSAYYNSRQQDLASAAMTKAFELRNRVTERERFQIEAAFYRNVTGELSKQIATCEQAIQSYPDDPVFYTFLGLAYLRSGNHQEAARSHEAARRLAPDKFYPYSNLMATYLYLSKWDEAKLAYDEARKRNLDNEAMRENRYLIAFFENDEGGMREQLDAVKGRANYEDRVVRLAADTESYHGRYKNAREMDRQARGAAGKDNAKDRVAEYLAVPAWREAEIGNRKDAIRLATEALTDTDDPHVEAIAAIALARAGDSAAAAAVADRLAKEHPLDTSIQSSNIPTIRGIIAYNQGKYEDVIATLPVSTLEIGSVFPSGTEATYIRGLAYLKLQKADEAALEFQKMIDHPAAVGNFVNLALAHLQLARAERMRGKTEEARRAYQDFLALWKDADADLAPFREAKAEYAAVSEPIPGKP</sequence>
<dbReference type="PROSITE" id="PS00107">
    <property type="entry name" value="PROTEIN_KINASE_ATP"/>
    <property type="match status" value="1"/>
</dbReference>
<dbReference type="InterPro" id="IPR011009">
    <property type="entry name" value="Kinase-like_dom_sf"/>
</dbReference>
<dbReference type="EnsemblBacteria" id="ABF42089">
    <property type="protein sequence ID" value="ABF42089"/>
    <property type="gene ID" value="Acid345_3088"/>
</dbReference>
<keyword evidence="9" id="KW-0472">Membrane</keyword>
<accession>Q1IM11</accession>
<dbReference type="Gene3D" id="3.30.200.20">
    <property type="entry name" value="Phosphorylase Kinase, domain 1"/>
    <property type="match status" value="1"/>
</dbReference>
<dbReference type="PROSITE" id="PS50011">
    <property type="entry name" value="PROTEIN_KINASE_DOM"/>
    <property type="match status" value="1"/>
</dbReference>
<dbReference type="PROSITE" id="PS50005">
    <property type="entry name" value="TPR"/>
    <property type="match status" value="1"/>
</dbReference>
<dbReference type="Pfam" id="PF13181">
    <property type="entry name" value="TPR_8"/>
    <property type="match status" value="1"/>
</dbReference>
<dbReference type="RefSeq" id="WP_011523888.1">
    <property type="nucleotide sequence ID" value="NC_008009.1"/>
</dbReference>
<keyword evidence="2 11" id="KW-0723">Serine/threonine-protein kinase</keyword>
<evidence type="ECO:0000256" key="1">
    <source>
        <dbReference type="ARBA" id="ARBA00012513"/>
    </source>
</evidence>
<evidence type="ECO:0000259" key="10">
    <source>
        <dbReference type="PROSITE" id="PS50011"/>
    </source>
</evidence>
<evidence type="ECO:0000313" key="12">
    <source>
        <dbReference type="Proteomes" id="UP000002432"/>
    </source>
</evidence>
<keyword evidence="7" id="KW-0802">TPR repeat</keyword>
<evidence type="ECO:0000256" key="5">
    <source>
        <dbReference type="ARBA" id="ARBA00022777"/>
    </source>
</evidence>
<dbReference type="GO" id="GO:0004674">
    <property type="term" value="F:protein serine/threonine kinase activity"/>
    <property type="evidence" value="ECO:0007669"/>
    <property type="project" value="UniProtKB-KW"/>
</dbReference>
<dbReference type="SMART" id="SM00028">
    <property type="entry name" value="TPR"/>
    <property type="match status" value="6"/>
</dbReference>
<dbReference type="PROSITE" id="PS00108">
    <property type="entry name" value="PROTEIN_KINASE_ST"/>
    <property type="match status" value="1"/>
</dbReference>
<dbReference type="STRING" id="204669.Acid345_3088"/>
<evidence type="ECO:0000256" key="4">
    <source>
        <dbReference type="ARBA" id="ARBA00022741"/>
    </source>
</evidence>